<dbReference type="PANTHER" id="PTHR34187:SF2">
    <property type="entry name" value="DUF202 DOMAIN-CONTAINING PROTEIN"/>
    <property type="match status" value="1"/>
</dbReference>
<name>A0A9P6BBH0_9AGAM</name>
<feature type="transmembrane region" description="Helical" evidence="7">
    <location>
        <begin position="59"/>
        <end position="80"/>
    </location>
</feature>
<feature type="transmembrane region" description="Helical" evidence="7">
    <location>
        <begin position="101"/>
        <end position="124"/>
    </location>
</feature>
<evidence type="ECO:0000259" key="8">
    <source>
        <dbReference type="Pfam" id="PF02656"/>
    </source>
</evidence>
<dbReference type="Proteomes" id="UP000886523">
    <property type="component" value="Unassembled WGS sequence"/>
</dbReference>
<comment type="caution">
    <text evidence="9">The sequence shown here is derived from an EMBL/GenBank/DDBJ whole genome shotgun (WGS) entry which is preliminary data.</text>
</comment>
<protein>
    <recommendedName>
        <fullName evidence="8">DUF202 domain-containing protein</fullName>
    </recommendedName>
</protein>
<gene>
    <name evidence="9" type="ORF">BS47DRAFT_1335329</name>
</gene>
<comment type="subcellular location">
    <subcellularLocation>
        <location evidence="1">Cell membrane</location>
        <topology evidence="1">Multi-pass membrane protein</topology>
    </subcellularLocation>
</comment>
<evidence type="ECO:0000256" key="1">
    <source>
        <dbReference type="ARBA" id="ARBA00004651"/>
    </source>
</evidence>
<keyword evidence="4 7" id="KW-1133">Transmembrane helix</keyword>
<sequence length="169" mass="18454">MPDTFAMSSEELDSAGGSIQAPPRDKYRYRIPSWFPSPQYTLENSGSVARDHLANERTWLAYLRTSLALGSAGVVLVQLFNTSAANESGKAGLSSWHIQRFARPLGATTVAMGIMILCIGAYRYFKIQHALTIGRFPPARKSTALITCLVVAIIVVAFGVLLRAVSRQH</sequence>
<dbReference type="PANTHER" id="PTHR34187">
    <property type="entry name" value="FGR18P"/>
    <property type="match status" value="1"/>
</dbReference>
<reference evidence="9" key="1">
    <citation type="journal article" date="2020" name="Nat. Commun.">
        <title>Large-scale genome sequencing of mycorrhizal fungi provides insights into the early evolution of symbiotic traits.</title>
        <authorList>
            <person name="Miyauchi S."/>
            <person name="Kiss E."/>
            <person name="Kuo A."/>
            <person name="Drula E."/>
            <person name="Kohler A."/>
            <person name="Sanchez-Garcia M."/>
            <person name="Morin E."/>
            <person name="Andreopoulos B."/>
            <person name="Barry K.W."/>
            <person name="Bonito G."/>
            <person name="Buee M."/>
            <person name="Carver A."/>
            <person name="Chen C."/>
            <person name="Cichocki N."/>
            <person name="Clum A."/>
            <person name="Culley D."/>
            <person name="Crous P.W."/>
            <person name="Fauchery L."/>
            <person name="Girlanda M."/>
            <person name="Hayes R.D."/>
            <person name="Keri Z."/>
            <person name="LaButti K."/>
            <person name="Lipzen A."/>
            <person name="Lombard V."/>
            <person name="Magnuson J."/>
            <person name="Maillard F."/>
            <person name="Murat C."/>
            <person name="Nolan M."/>
            <person name="Ohm R.A."/>
            <person name="Pangilinan J."/>
            <person name="Pereira M.F."/>
            <person name="Perotto S."/>
            <person name="Peter M."/>
            <person name="Pfister S."/>
            <person name="Riley R."/>
            <person name="Sitrit Y."/>
            <person name="Stielow J.B."/>
            <person name="Szollosi G."/>
            <person name="Zifcakova L."/>
            <person name="Stursova M."/>
            <person name="Spatafora J.W."/>
            <person name="Tedersoo L."/>
            <person name="Vaario L.M."/>
            <person name="Yamada A."/>
            <person name="Yan M."/>
            <person name="Wang P."/>
            <person name="Xu J."/>
            <person name="Bruns T."/>
            <person name="Baldrian P."/>
            <person name="Vilgalys R."/>
            <person name="Dunand C."/>
            <person name="Henrissat B."/>
            <person name="Grigoriev I.V."/>
            <person name="Hibbett D."/>
            <person name="Nagy L.G."/>
            <person name="Martin F.M."/>
        </authorList>
    </citation>
    <scope>NUCLEOTIDE SEQUENCE</scope>
    <source>
        <strain evidence="9">UP504</strain>
    </source>
</reference>
<dbReference type="InterPro" id="IPR003807">
    <property type="entry name" value="DUF202"/>
</dbReference>
<dbReference type="GO" id="GO:0005886">
    <property type="term" value="C:plasma membrane"/>
    <property type="evidence" value="ECO:0007669"/>
    <property type="project" value="UniProtKB-SubCell"/>
</dbReference>
<feature type="transmembrane region" description="Helical" evidence="7">
    <location>
        <begin position="144"/>
        <end position="165"/>
    </location>
</feature>
<keyword evidence="2" id="KW-1003">Cell membrane</keyword>
<evidence type="ECO:0000256" key="6">
    <source>
        <dbReference type="SAM" id="MobiDB-lite"/>
    </source>
</evidence>
<dbReference type="Pfam" id="PF02656">
    <property type="entry name" value="DUF202"/>
    <property type="match status" value="1"/>
</dbReference>
<evidence type="ECO:0000256" key="7">
    <source>
        <dbReference type="SAM" id="Phobius"/>
    </source>
</evidence>
<proteinExistence type="predicted"/>
<feature type="region of interest" description="Disordered" evidence="6">
    <location>
        <begin position="1"/>
        <end position="24"/>
    </location>
</feature>
<dbReference type="AlphaFoldDB" id="A0A9P6BBH0"/>
<keyword evidence="3 7" id="KW-0812">Transmembrane</keyword>
<dbReference type="OrthoDB" id="199599at2759"/>
<organism evidence="9 10">
    <name type="scientific">Hydnum rufescens UP504</name>
    <dbReference type="NCBI Taxonomy" id="1448309"/>
    <lineage>
        <taxon>Eukaryota</taxon>
        <taxon>Fungi</taxon>
        <taxon>Dikarya</taxon>
        <taxon>Basidiomycota</taxon>
        <taxon>Agaricomycotina</taxon>
        <taxon>Agaricomycetes</taxon>
        <taxon>Cantharellales</taxon>
        <taxon>Hydnaceae</taxon>
        <taxon>Hydnum</taxon>
    </lineage>
</organism>
<accession>A0A9P6BBH0</accession>
<feature type="domain" description="DUF202" evidence="8">
    <location>
        <begin position="50"/>
        <end position="129"/>
    </location>
</feature>
<evidence type="ECO:0000256" key="3">
    <source>
        <dbReference type="ARBA" id="ARBA00022692"/>
    </source>
</evidence>
<dbReference type="InterPro" id="IPR052053">
    <property type="entry name" value="IM_YidH-like"/>
</dbReference>
<evidence type="ECO:0000256" key="4">
    <source>
        <dbReference type="ARBA" id="ARBA00022989"/>
    </source>
</evidence>
<evidence type="ECO:0000313" key="9">
    <source>
        <dbReference type="EMBL" id="KAF9521208.1"/>
    </source>
</evidence>
<dbReference type="EMBL" id="MU128909">
    <property type="protein sequence ID" value="KAF9521208.1"/>
    <property type="molecule type" value="Genomic_DNA"/>
</dbReference>
<evidence type="ECO:0000256" key="2">
    <source>
        <dbReference type="ARBA" id="ARBA00022475"/>
    </source>
</evidence>
<keyword evidence="10" id="KW-1185">Reference proteome</keyword>
<evidence type="ECO:0000256" key="5">
    <source>
        <dbReference type="ARBA" id="ARBA00023136"/>
    </source>
</evidence>
<keyword evidence="5 7" id="KW-0472">Membrane</keyword>
<evidence type="ECO:0000313" key="10">
    <source>
        <dbReference type="Proteomes" id="UP000886523"/>
    </source>
</evidence>